<dbReference type="FunFam" id="3.40.50.200:FF:000014">
    <property type="entry name" value="Proteinase K"/>
    <property type="match status" value="1"/>
</dbReference>
<dbReference type="PROSITE" id="PS00137">
    <property type="entry name" value="SUBTILASE_HIS"/>
    <property type="match status" value="1"/>
</dbReference>
<dbReference type="PROSITE" id="PS00138">
    <property type="entry name" value="SUBTILASE_SER"/>
    <property type="match status" value="1"/>
</dbReference>
<dbReference type="InterPro" id="IPR010259">
    <property type="entry name" value="S8pro/Inhibitor_I9"/>
</dbReference>
<feature type="signal peptide" evidence="7">
    <location>
        <begin position="1"/>
        <end position="26"/>
    </location>
</feature>
<evidence type="ECO:0000256" key="7">
    <source>
        <dbReference type="SAM" id="SignalP"/>
    </source>
</evidence>
<dbReference type="PROSITE" id="PS51892">
    <property type="entry name" value="SUBTILASE"/>
    <property type="match status" value="1"/>
</dbReference>
<dbReference type="InterPro" id="IPR023827">
    <property type="entry name" value="Peptidase_S8_Asp-AS"/>
</dbReference>
<keyword evidence="3 5" id="KW-0378">Hydrolase</keyword>
<evidence type="ECO:0000313" key="10">
    <source>
        <dbReference type="EnsemblMetazoa" id="XP_038071135.1"/>
    </source>
</evidence>
<dbReference type="InterPro" id="IPR023828">
    <property type="entry name" value="Peptidase_S8_Ser-AS"/>
</dbReference>
<sequence length="412" mass="44467">MNRGNPSRSTMHSLLVVLMILAGTTAWTDEAPVYTVEEAYSPNRYIVVLEDDVPAKRFTEEFKLQERDLGDSDCTIIHTFNHALNGFVAEMSEAYKQRIRKNPAVRFLEEDCRVKVLPFNLNDDEILSAPLKSWGLDRLDQRSLPLDGVYNPDGAGEGVNVYVIDTGIRTTHEDFEGRAKIAYDVYGDDGNDCHGHGTHCAGIVAGARSGVAKKANIFGIRAMKCNGKASCSDLIKGIDWLIANAKFPAVASLSIGGAASEALDLAVSKLIKAGVFAVAAAGNEHTDSCTRSPARVKKVFTIGAVSITDKVAVFSNYGTCVDVFAPGVMIRSAGINSDHAYVSMSGTSMACPHAAGAAAVKLAKKRSMTVEELEHALIDDATQNIVLSQREQSPNRLLYVPSNDASRRNNKK</sequence>
<evidence type="ECO:0000256" key="1">
    <source>
        <dbReference type="ARBA" id="ARBA00011073"/>
    </source>
</evidence>
<dbReference type="AlphaFoldDB" id="A0A914B5P0"/>
<dbReference type="GeneID" id="119740019"/>
<dbReference type="Gene3D" id="3.30.70.80">
    <property type="entry name" value="Peptidase S8 propeptide/proteinase inhibitor I9"/>
    <property type="match status" value="1"/>
</dbReference>
<dbReference type="PROSITE" id="PS00136">
    <property type="entry name" value="SUBTILASE_ASP"/>
    <property type="match status" value="1"/>
</dbReference>
<dbReference type="InterPro" id="IPR000209">
    <property type="entry name" value="Peptidase_S8/S53_dom"/>
</dbReference>
<evidence type="ECO:0000256" key="6">
    <source>
        <dbReference type="RuleBase" id="RU003355"/>
    </source>
</evidence>
<feature type="domain" description="Inhibitor I9" evidence="9">
    <location>
        <begin position="44"/>
        <end position="115"/>
    </location>
</feature>
<dbReference type="GO" id="GO:0006508">
    <property type="term" value="P:proteolysis"/>
    <property type="evidence" value="ECO:0007669"/>
    <property type="project" value="UniProtKB-KW"/>
</dbReference>
<name>A0A914B5P0_PATMI</name>
<accession>A0A914B5P0</accession>
<dbReference type="PANTHER" id="PTHR43806:SF58">
    <property type="entry name" value="ALKALINE PROTEASE 1-RELATED"/>
    <property type="match status" value="1"/>
</dbReference>
<dbReference type="GO" id="GO:0004252">
    <property type="term" value="F:serine-type endopeptidase activity"/>
    <property type="evidence" value="ECO:0007669"/>
    <property type="project" value="UniProtKB-UniRule"/>
</dbReference>
<feature type="domain" description="Peptidase S8/S53" evidence="8">
    <location>
        <begin position="156"/>
        <end position="384"/>
    </location>
</feature>
<dbReference type="Pfam" id="PF05922">
    <property type="entry name" value="Inhibitor_I9"/>
    <property type="match status" value="1"/>
</dbReference>
<feature type="active site" description="Charge relay system" evidence="5">
    <location>
        <position position="196"/>
    </location>
</feature>
<feature type="active site" description="Charge relay system" evidence="5">
    <location>
        <position position="348"/>
    </location>
</feature>
<evidence type="ECO:0000256" key="2">
    <source>
        <dbReference type="ARBA" id="ARBA00022670"/>
    </source>
</evidence>
<keyword evidence="11" id="KW-1185">Reference proteome</keyword>
<keyword evidence="2 5" id="KW-0645">Protease</keyword>
<dbReference type="CDD" id="cd04077">
    <property type="entry name" value="Peptidases_S8_PCSK9_ProteinaseK_like"/>
    <property type="match status" value="1"/>
</dbReference>
<evidence type="ECO:0000313" key="11">
    <source>
        <dbReference type="Proteomes" id="UP000887568"/>
    </source>
</evidence>
<evidence type="ECO:0000259" key="9">
    <source>
        <dbReference type="Pfam" id="PF05922"/>
    </source>
</evidence>
<keyword evidence="7" id="KW-0732">Signal</keyword>
<evidence type="ECO:0000256" key="3">
    <source>
        <dbReference type="ARBA" id="ARBA00022801"/>
    </source>
</evidence>
<protein>
    <submittedName>
        <fullName evidence="10">Uncharacterized protein</fullName>
    </submittedName>
</protein>
<organism evidence="10 11">
    <name type="scientific">Patiria miniata</name>
    <name type="common">Bat star</name>
    <name type="synonym">Asterina miniata</name>
    <dbReference type="NCBI Taxonomy" id="46514"/>
    <lineage>
        <taxon>Eukaryota</taxon>
        <taxon>Metazoa</taxon>
        <taxon>Echinodermata</taxon>
        <taxon>Eleutherozoa</taxon>
        <taxon>Asterozoa</taxon>
        <taxon>Asteroidea</taxon>
        <taxon>Valvatacea</taxon>
        <taxon>Valvatida</taxon>
        <taxon>Asterinidae</taxon>
        <taxon>Patiria</taxon>
    </lineage>
</organism>
<keyword evidence="4 5" id="KW-0720">Serine protease</keyword>
<dbReference type="SUPFAM" id="SSF52743">
    <property type="entry name" value="Subtilisin-like"/>
    <property type="match status" value="1"/>
</dbReference>
<feature type="chain" id="PRO_5037631406" evidence="7">
    <location>
        <begin position="27"/>
        <end position="412"/>
    </location>
</feature>
<dbReference type="InterPro" id="IPR037045">
    <property type="entry name" value="S8pro/Inhibitor_I9_sf"/>
</dbReference>
<evidence type="ECO:0000259" key="8">
    <source>
        <dbReference type="Pfam" id="PF00082"/>
    </source>
</evidence>
<dbReference type="Proteomes" id="UP000887568">
    <property type="component" value="Unplaced"/>
</dbReference>
<dbReference type="RefSeq" id="XP_038071135.1">
    <property type="nucleotide sequence ID" value="XM_038215207.1"/>
</dbReference>
<comment type="similarity">
    <text evidence="1 5 6">Belongs to the peptidase S8 family.</text>
</comment>
<feature type="active site" description="Charge relay system" evidence="5">
    <location>
        <position position="165"/>
    </location>
</feature>
<dbReference type="InterPro" id="IPR034193">
    <property type="entry name" value="PCSK9_ProteinaseK-like"/>
</dbReference>
<dbReference type="PRINTS" id="PR00723">
    <property type="entry name" value="SUBTILISIN"/>
</dbReference>
<proteinExistence type="inferred from homology"/>
<dbReference type="OMA" id="GRMGVAN"/>
<dbReference type="PANTHER" id="PTHR43806">
    <property type="entry name" value="PEPTIDASE S8"/>
    <property type="match status" value="1"/>
</dbReference>
<dbReference type="InterPro" id="IPR050131">
    <property type="entry name" value="Peptidase_S8_subtilisin-like"/>
</dbReference>
<dbReference type="InterPro" id="IPR022398">
    <property type="entry name" value="Peptidase_S8_His-AS"/>
</dbReference>
<dbReference type="OrthoDB" id="206201at2759"/>
<reference evidence="10" key="1">
    <citation type="submission" date="2022-11" db="UniProtKB">
        <authorList>
            <consortium name="EnsemblMetazoa"/>
        </authorList>
    </citation>
    <scope>IDENTIFICATION</scope>
</reference>
<dbReference type="SUPFAM" id="SSF54897">
    <property type="entry name" value="Protease propeptides/inhibitors"/>
    <property type="match status" value="1"/>
</dbReference>
<dbReference type="Gene3D" id="3.40.50.200">
    <property type="entry name" value="Peptidase S8/S53 domain"/>
    <property type="match status" value="1"/>
</dbReference>
<dbReference type="Pfam" id="PF00082">
    <property type="entry name" value="Peptidase_S8"/>
    <property type="match status" value="1"/>
</dbReference>
<evidence type="ECO:0000256" key="5">
    <source>
        <dbReference type="PROSITE-ProRule" id="PRU01240"/>
    </source>
</evidence>
<dbReference type="GO" id="GO:0005615">
    <property type="term" value="C:extracellular space"/>
    <property type="evidence" value="ECO:0007669"/>
    <property type="project" value="TreeGrafter"/>
</dbReference>
<evidence type="ECO:0000256" key="4">
    <source>
        <dbReference type="ARBA" id="ARBA00022825"/>
    </source>
</evidence>
<dbReference type="InterPro" id="IPR015500">
    <property type="entry name" value="Peptidase_S8_subtilisin-rel"/>
</dbReference>
<dbReference type="EnsemblMetazoa" id="XM_038215207.1">
    <property type="protein sequence ID" value="XP_038071135.1"/>
    <property type="gene ID" value="LOC119740019"/>
</dbReference>
<dbReference type="InterPro" id="IPR036852">
    <property type="entry name" value="Peptidase_S8/S53_dom_sf"/>
</dbReference>